<proteinExistence type="inferred from homology"/>
<comment type="similarity">
    <text evidence="1">Belongs to the ATP12 family.</text>
</comment>
<dbReference type="Gene3D" id="3.30.2180.10">
    <property type="entry name" value="ATP12-like"/>
    <property type="match status" value="1"/>
</dbReference>
<dbReference type="SUPFAM" id="SSF160909">
    <property type="entry name" value="ATP12-like"/>
    <property type="match status" value="1"/>
</dbReference>
<dbReference type="Proteomes" id="UP000186141">
    <property type="component" value="Unassembled WGS sequence"/>
</dbReference>
<dbReference type="STRING" id="1086013.SAMN05421774_102191"/>
<evidence type="ECO:0000256" key="3">
    <source>
        <dbReference type="ARBA" id="ARBA00023186"/>
    </source>
</evidence>
<protein>
    <submittedName>
        <fullName evidence="4">Chaperone required for the assembly of the F1-ATPase</fullName>
    </submittedName>
</protein>
<dbReference type="PANTHER" id="PTHR21013:SF10">
    <property type="entry name" value="ATP SYNTHASE MITOCHONDRIAL F1 COMPLEX ASSEMBLY FACTOR 2"/>
    <property type="match status" value="1"/>
</dbReference>
<accession>A0A1N7LV77</accession>
<evidence type="ECO:0000313" key="4">
    <source>
        <dbReference type="EMBL" id="SIS77659.1"/>
    </source>
</evidence>
<dbReference type="InterPro" id="IPR011419">
    <property type="entry name" value="ATP12_ATP_synth-F1-assembly"/>
</dbReference>
<dbReference type="EMBL" id="FTOT01000002">
    <property type="protein sequence ID" value="SIS77659.1"/>
    <property type="molecule type" value="Genomic_DNA"/>
</dbReference>
<evidence type="ECO:0000256" key="2">
    <source>
        <dbReference type="ARBA" id="ARBA00022946"/>
    </source>
</evidence>
<reference evidence="4 5" key="1">
    <citation type="submission" date="2017-01" db="EMBL/GenBank/DDBJ databases">
        <authorList>
            <person name="Mah S.A."/>
            <person name="Swanson W.J."/>
            <person name="Moy G.W."/>
            <person name="Vacquier V.D."/>
        </authorList>
    </citation>
    <scope>NUCLEOTIDE SEQUENCE [LARGE SCALE GENOMIC DNA]</scope>
    <source>
        <strain evidence="4 5">DSM 26375</strain>
    </source>
</reference>
<dbReference type="RefSeq" id="WP_076529405.1">
    <property type="nucleotide sequence ID" value="NZ_BMEH01000002.1"/>
</dbReference>
<keyword evidence="2" id="KW-0809">Transit peptide</keyword>
<evidence type="ECO:0000313" key="5">
    <source>
        <dbReference type="Proteomes" id="UP000186141"/>
    </source>
</evidence>
<dbReference type="Gene3D" id="1.10.3580.10">
    <property type="entry name" value="ATP12 ATPase"/>
    <property type="match status" value="1"/>
</dbReference>
<dbReference type="PANTHER" id="PTHR21013">
    <property type="entry name" value="ATP SYNTHASE MITOCHONDRIAL F1 COMPLEX ASSEMBLY FACTOR 2/ATP12 PROTEIN, MITOCHONDRIAL PRECURSOR"/>
    <property type="match status" value="1"/>
</dbReference>
<organism evidence="4 5">
    <name type="scientific">Gemmobacter megaterium</name>
    <dbReference type="NCBI Taxonomy" id="1086013"/>
    <lineage>
        <taxon>Bacteria</taxon>
        <taxon>Pseudomonadati</taxon>
        <taxon>Pseudomonadota</taxon>
        <taxon>Alphaproteobacteria</taxon>
        <taxon>Rhodobacterales</taxon>
        <taxon>Paracoccaceae</taxon>
        <taxon>Gemmobacter</taxon>
    </lineage>
</organism>
<gene>
    <name evidence="4" type="ORF">SAMN05421774_102191</name>
</gene>
<dbReference type="InterPro" id="IPR042272">
    <property type="entry name" value="ATP12_ATP_synth-F1-assembly_N"/>
</dbReference>
<dbReference type="Pfam" id="PF07542">
    <property type="entry name" value="ATP12"/>
    <property type="match status" value="1"/>
</dbReference>
<dbReference type="OrthoDB" id="9797825at2"/>
<keyword evidence="5" id="KW-1185">Reference proteome</keyword>
<dbReference type="GO" id="GO:0043461">
    <property type="term" value="P:proton-transporting ATP synthase complex assembly"/>
    <property type="evidence" value="ECO:0007669"/>
    <property type="project" value="InterPro"/>
</dbReference>
<sequence length="237" mass="25419">MSGWTAKRFWTTATVEPEGSGWAVRLDGRAVKTPAKAPLLVPTRAMACAIAAEWDAQDGVVKPDTMPVTRAANSAIDKVTPQFDAVAEMLADYGGTDLLCYRAEAPAPLAARQAAAWDPLLDWAAHSLGARLVPVFGVVPVPQDPASLDRLAQQVRGFDPFRLTALYDLVAISGSLVIGLAVASGRIPVDQGWMISRIDEHWQAEQWGADAEAEATEAVKRTAMQDAARFLHLCTAE</sequence>
<dbReference type="InterPro" id="IPR023335">
    <property type="entry name" value="ATP12_ortho_dom_sf"/>
</dbReference>
<evidence type="ECO:0000256" key="1">
    <source>
        <dbReference type="ARBA" id="ARBA00008231"/>
    </source>
</evidence>
<name>A0A1N7LV77_9RHOB</name>
<dbReference type="AlphaFoldDB" id="A0A1N7LV77"/>
<keyword evidence="3" id="KW-0143">Chaperone</keyword>